<dbReference type="EMBL" id="KL142384">
    <property type="protein sequence ID" value="KDR73929.1"/>
    <property type="molecule type" value="Genomic_DNA"/>
</dbReference>
<dbReference type="STRING" id="685588.A0A067T1Z5"/>
<evidence type="ECO:0000313" key="1">
    <source>
        <dbReference type="EMBL" id="KDR73929.1"/>
    </source>
</evidence>
<dbReference type="AlphaFoldDB" id="A0A067T1Z5"/>
<name>A0A067T1Z5_GALM3</name>
<evidence type="ECO:0000313" key="2">
    <source>
        <dbReference type="Proteomes" id="UP000027222"/>
    </source>
</evidence>
<dbReference type="Proteomes" id="UP000027222">
    <property type="component" value="Unassembled WGS sequence"/>
</dbReference>
<proteinExistence type="predicted"/>
<keyword evidence="2" id="KW-1185">Reference proteome</keyword>
<dbReference type="OrthoDB" id="3058807at2759"/>
<gene>
    <name evidence="1" type="ORF">GALMADRAFT_227653</name>
</gene>
<reference evidence="2" key="1">
    <citation type="journal article" date="2014" name="Proc. Natl. Acad. Sci. U.S.A.">
        <title>Extensive sampling of basidiomycete genomes demonstrates inadequacy of the white-rot/brown-rot paradigm for wood decay fungi.</title>
        <authorList>
            <person name="Riley R."/>
            <person name="Salamov A.A."/>
            <person name="Brown D.W."/>
            <person name="Nagy L.G."/>
            <person name="Floudas D."/>
            <person name="Held B.W."/>
            <person name="Levasseur A."/>
            <person name="Lombard V."/>
            <person name="Morin E."/>
            <person name="Otillar R."/>
            <person name="Lindquist E.A."/>
            <person name="Sun H."/>
            <person name="LaButti K.M."/>
            <person name="Schmutz J."/>
            <person name="Jabbour D."/>
            <person name="Luo H."/>
            <person name="Baker S.E."/>
            <person name="Pisabarro A.G."/>
            <person name="Walton J.D."/>
            <person name="Blanchette R.A."/>
            <person name="Henrissat B."/>
            <person name="Martin F."/>
            <person name="Cullen D."/>
            <person name="Hibbett D.S."/>
            <person name="Grigoriev I.V."/>
        </authorList>
    </citation>
    <scope>NUCLEOTIDE SEQUENCE [LARGE SCALE GENOMIC DNA]</scope>
    <source>
        <strain evidence="2">CBS 339.88</strain>
    </source>
</reference>
<organism evidence="1 2">
    <name type="scientific">Galerina marginata (strain CBS 339.88)</name>
    <dbReference type="NCBI Taxonomy" id="685588"/>
    <lineage>
        <taxon>Eukaryota</taxon>
        <taxon>Fungi</taxon>
        <taxon>Dikarya</taxon>
        <taxon>Basidiomycota</taxon>
        <taxon>Agaricomycotina</taxon>
        <taxon>Agaricomycetes</taxon>
        <taxon>Agaricomycetidae</taxon>
        <taxon>Agaricales</taxon>
        <taxon>Agaricineae</taxon>
        <taxon>Strophariaceae</taxon>
        <taxon>Galerina</taxon>
    </lineage>
</organism>
<protein>
    <submittedName>
        <fullName evidence="1">Uncharacterized protein</fullName>
    </submittedName>
</protein>
<accession>A0A067T1Z5</accession>
<dbReference type="HOGENOM" id="CLU_819021_0_0_1"/>
<sequence>MCGEEAAPVVWYVTTTWDEVDVLVGEEREDYFKRELWKQMLTDGASTARFHNTPESAWGIIDDILHKVPVQSVALQLQKELIEFKKTLEDTKAGQALFSIDVVVEQNPEAPQNARELIPKSSKSTLDIEALYLKAIQASASAAQNGFALAADAIAILNGLEDSTTDKAEREERLTALLLLTVDGHKEAKKSFDDFREVRKVVTNLIASGASLKRSRKSEKSMNTANLLEPLLESASKYVSRWNIMDMKQSALTNRCQRLIEIGHGRLYEKAVLGNFTDLKGDYEQYLEEIQNAFPSEPPAEQPEGKALTGSKPEVFAVDSAITEGKTWSFRSLVTFLCG</sequence>